<dbReference type="SUPFAM" id="SSF49879">
    <property type="entry name" value="SMAD/FHA domain"/>
    <property type="match status" value="1"/>
</dbReference>
<dbReference type="Gene3D" id="1.25.40.10">
    <property type="entry name" value="Tetratricopeptide repeat domain"/>
    <property type="match status" value="3"/>
</dbReference>
<reference evidence="2" key="1">
    <citation type="journal article" date="2019" name="Int. J. Syst. Evol. Microbiol.">
        <title>The Global Catalogue of Microorganisms (GCM) 10K type strain sequencing project: providing services to taxonomists for standard genome sequencing and annotation.</title>
        <authorList>
            <consortium name="The Broad Institute Genomics Platform"/>
            <consortium name="The Broad Institute Genome Sequencing Center for Infectious Disease"/>
            <person name="Wu L."/>
            <person name="Ma J."/>
        </authorList>
    </citation>
    <scope>NUCLEOTIDE SEQUENCE [LARGE SCALE GENOMIC DNA]</scope>
    <source>
        <strain evidence="2">CGMCC 4.1469</strain>
    </source>
</reference>
<dbReference type="EMBL" id="JBHSMQ010000002">
    <property type="protein sequence ID" value="MFC5454848.1"/>
    <property type="molecule type" value="Genomic_DNA"/>
</dbReference>
<dbReference type="InterPro" id="IPR011990">
    <property type="entry name" value="TPR-like_helical_dom_sf"/>
</dbReference>
<organism evidence="1 2">
    <name type="scientific">Prosthecobacter fluviatilis</name>
    <dbReference type="NCBI Taxonomy" id="445931"/>
    <lineage>
        <taxon>Bacteria</taxon>
        <taxon>Pseudomonadati</taxon>
        <taxon>Verrucomicrobiota</taxon>
        <taxon>Verrucomicrobiia</taxon>
        <taxon>Verrucomicrobiales</taxon>
        <taxon>Verrucomicrobiaceae</taxon>
        <taxon>Prosthecobacter</taxon>
    </lineage>
</organism>
<comment type="caution">
    <text evidence="1">The sequence shown here is derived from an EMBL/GenBank/DDBJ whole genome shotgun (WGS) entry which is preliminary data.</text>
</comment>
<dbReference type="SMART" id="SM00671">
    <property type="entry name" value="SEL1"/>
    <property type="match status" value="4"/>
</dbReference>
<gene>
    <name evidence="1" type="ORF">ACFQDI_08295</name>
</gene>
<dbReference type="PANTHER" id="PTHR11102:SF160">
    <property type="entry name" value="ERAD-ASSOCIATED E3 UBIQUITIN-PROTEIN LIGASE COMPONENT HRD3"/>
    <property type="match status" value="1"/>
</dbReference>
<dbReference type="RefSeq" id="WP_377165349.1">
    <property type="nucleotide sequence ID" value="NZ_JBHSMQ010000002.1"/>
</dbReference>
<dbReference type="InterPro" id="IPR008984">
    <property type="entry name" value="SMAD_FHA_dom_sf"/>
</dbReference>
<dbReference type="Proteomes" id="UP001596052">
    <property type="component" value="Unassembled WGS sequence"/>
</dbReference>
<keyword evidence="2" id="KW-1185">Reference proteome</keyword>
<dbReference type="InterPro" id="IPR050767">
    <property type="entry name" value="Sel1_AlgK"/>
</dbReference>
<name>A0ABW0KMY7_9BACT</name>
<accession>A0ABW0KMY7</accession>
<dbReference type="PANTHER" id="PTHR11102">
    <property type="entry name" value="SEL-1-LIKE PROTEIN"/>
    <property type="match status" value="1"/>
</dbReference>
<dbReference type="SUPFAM" id="SSF81901">
    <property type="entry name" value="HCP-like"/>
    <property type="match status" value="2"/>
</dbReference>
<protein>
    <submittedName>
        <fullName evidence="1">Tetratricopeptide repeat protein</fullName>
    </submittedName>
</protein>
<dbReference type="InterPro" id="IPR006597">
    <property type="entry name" value="Sel1-like"/>
</dbReference>
<evidence type="ECO:0000313" key="1">
    <source>
        <dbReference type="EMBL" id="MFC5454848.1"/>
    </source>
</evidence>
<proteinExistence type="predicted"/>
<sequence>MALTVLTLRTGDEEHRISCPLHATLTLGCGPDCEVTFEGVGIQPRHCEMYRTGERTFQIIGVHAAAQFSVNGVIASELEVNAPFRLGIGGEVFDVDLAEGEVMASQEAVAGAAVPGTRPSRRGYLLRPISLKPRAGERVGGVILERPAVPVSEVPAPVPPTMPATQAVACAVGAERAVDEERSPVLLLAGVMLCGAMVAGILYWPHHLDHLADARPGTVERAEAAPEPEKTVRTCEDLIWAGAPSLAARVLMPLAEQGNVHAMHVLALALRAAGQRGEEVVQLLQRAAEGGRREALRDFVSVIDDAENPGRCTAKAFKQLQMAARMGEMSAWMPLGERYEHGDGTAADVKLALGAFERARMGGDKRAAAKLSATQEALERAAAYVRSWNEVSVATLLEHVAAGQGKFFKLDRPPMEVLLRQEEELRARWPMRRIGVVAGAQAEVETFDRIKVTQPFQFEVQRGGRIARGKGVLVCTVRRDAEGRWRITDASDAIEAAELLPGKEQFVSAASLRALRPAFTRAEQMEEARRGILEQMRGLEATEDFKPVLQVLMQAVAEFPQETFWRPFADKVCDRMARQLFMRSRWLDAAWAETVHQLAEHGSVSAMLLEGHLYAAGYGCERDLARSVALYERAFEAGKRRDARFYYAEALFQGRGVAQDIEKAGELALAFMRRSRHPLEAYLAAHLLWRKAEHDPALWQDVYDTLSRVAETFPPAKNLAGMVLLNHGQTTKERRTGFAAIKAAADEGVVEAMKSLSQCYLEGVGCEKDLHLATLWKQKALVTEPPRRRHYTELEE</sequence>
<dbReference type="Pfam" id="PF08238">
    <property type="entry name" value="Sel1"/>
    <property type="match status" value="4"/>
</dbReference>
<evidence type="ECO:0000313" key="2">
    <source>
        <dbReference type="Proteomes" id="UP001596052"/>
    </source>
</evidence>